<dbReference type="EMBL" id="BNJF01000001">
    <property type="protein sequence ID" value="GHO42516.1"/>
    <property type="molecule type" value="Genomic_DNA"/>
</dbReference>
<proteinExistence type="predicted"/>
<dbReference type="AlphaFoldDB" id="A0A8J3HSM0"/>
<dbReference type="Pfam" id="PF00107">
    <property type="entry name" value="ADH_zinc_N"/>
    <property type="match status" value="1"/>
</dbReference>
<evidence type="ECO:0000313" key="3">
    <source>
        <dbReference type="EMBL" id="GHO42516.1"/>
    </source>
</evidence>
<reference evidence="3" key="1">
    <citation type="submission" date="2020-10" db="EMBL/GenBank/DDBJ databases">
        <title>Taxonomic study of unclassified bacteria belonging to the class Ktedonobacteria.</title>
        <authorList>
            <person name="Yabe S."/>
            <person name="Wang C.M."/>
            <person name="Zheng Y."/>
            <person name="Sakai Y."/>
            <person name="Cavaletti L."/>
            <person name="Monciardini P."/>
            <person name="Donadio S."/>
        </authorList>
    </citation>
    <scope>NUCLEOTIDE SEQUENCE</scope>
    <source>
        <strain evidence="3">SOSP1-1</strain>
    </source>
</reference>
<evidence type="ECO:0000256" key="1">
    <source>
        <dbReference type="ARBA" id="ARBA00023002"/>
    </source>
</evidence>
<dbReference type="SUPFAM" id="SSF51735">
    <property type="entry name" value="NAD(P)-binding Rossmann-fold domains"/>
    <property type="match status" value="1"/>
</dbReference>
<evidence type="ECO:0000259" key="2">
    <source>
        <dbReference type="Pfam" id="PF00107"/>
    </source>
</evidence>
<dbReference type="InterPro" id="IPR013149">
    <property type="entry name" value="ADH-like_C"/>
</dbReference>
<dbReference type="Proteomes" id="UP000612362">
    <property type="component" value="Unassembled WGS sequence"/>
</dbReference>
<dbReference type="InterPro" id="IPR036291">
    <property type="entry name" value="NAD(P)-bd_dom_sf"/>
</dbReference>
<keyword evidence="1" id="KW-0560">Oxidoreductase</keyword>
<sequence length="126" mass="13601">MVNDLTHGRGANLVFEGAGRAQAVADAFAMAKRGGTVLLEGIAGDREKLELATDIFALKQLSVHGLFGASTRAWAHAVSLLRTNQLSLTPLITHRFPLEQYEDALKLLAARQVDTLKVVIQHEGSI</sequence>
<dbReference type="Gene3D" id="3.90.180.10">
    <property type="entry name" value="Medium-chain alcohol dehydrogenases, catalytic domain"/>
    <property type="match status" value="1"/>
</dbReference>
<name>A0A8J3HSM0_9CHLR</name>
<keyword evidence="4" id="KW-1185">Reference proteome</keyword>
<accession>A0A8J3HSM0</accession>
<dbReference type="GO" id="GO:0016491">
    <property type="term" value="F:oxidoreductase activity"/>
    <property type="evidence" value="ECO:0007669"/>
    <property type="project" value="UniProtKB-KW"/>
</dbReference>
<dbReference type="PANTHER" id="PTHR43401">
    <property type="entry name" value="L-THREONINE 3-DEHYDROGENASE"/>
    <property type="match status" value="1"/>
</dbReference>
<gene>
    <name evidence="3" type="ORF">KSX_06790</name>
</gene>
<feature type="domain" description="Alcohol dehydrogenase-like C-terminal" evidence="2">
    <location>
        <begin position="2"/>
        <end position="81"/>
    </location>
</feature>
<comment type="caution">
    <text evidence="3">The sequence shown here is derived from an EMBL/GenBank/DDBJ whole genome shotgun (WGS) entry which is preliminary data.</text>
</comment>
<dbReference type="PANTHER" id="PTHR43401:SF2">
    <property type="entry name" value="L-THREONINE 3-DEHYDROGENASE"/>
    <property type="match status" value="1"/>
</dbReference>
<dbReference type="Gene3D" id="3.40.50.720">
    <property type="entry name" value="NAD(P)-binding Rossmann-like Domain"/>
    <property type="match status" value="1"/>
</dbReference>
<evidence type="ECO:0000313" key="4">
    <source>
        <dbReference type="Proteomes" id="UP000612362"/>
    </source>
</evidence>
<dbReference type="InterPro" id="IPR050129">
    <property type="entry name" value="Zn_alcohol_dh"/>
</dbReference>
<organism evidence="3 4">
    <name type="scientific">Ktedonospora formicarum</name>
    <dbReference type="NCBI Taxonomy" id="2778364"/>
    <lineage>
        <taxon>Bacteria</taxon>
        <taxon>Bacillati</taxon>
        <taxon>Chloroflexota</taxon>
        <taxon>Ktedonobacteria</taxon>
        <taxon>Ktedonobacterales</taxon>
        <taxon>Ktedonobacteraceae</taxon>
        <taxon>Ktedonospora</taxon>
    </lineage>
</organism>
<protein>
    <recommendedName>
        <fullName evidence="2">Alcohol dehydrogenase-like C-terminal domain-containing protein</fullName>
    </recommendedName>
</protein>